<dbReference type="PANTHER" id="PTHR38755">
    <property type="entry name" value="5,10-METHYLENETETRAHYDROFOLATE REDUCTASE"/>
    <property type="match status" value="1"/>
</dbReference>
<name>A1RV95_PYRIL</name>
<keyword evidence="7" id="KW-1185">Reference proteome</keyword>
<dbReference type="RefSeq" id="WP_011763452.1">
    <property type="nucleotide sequence ID" value="NC_008701.1"/>
</dbReference>
<dbReference type="EMBL" id="CP000504">
    <property type="protein sequence ID" value="ABL88877.1"/>
    <property type="molecule type" value="Genomic_DNA"/>
</dbReference>
<protein>
    <submittedName>
        <fullName evidence="6">Uncharacterized protein</fullName>
    </submittedName>
</protein>
<comment type="cofactor">
    <cofactor evidence="1">
        <name>FAD</name>
        <dbReference type="ChEBI" id="CHEBI:57692"/>
    </cofactor>
</comment>
<dbReference type="STRING" id="384616.Pisl_1726"/>
<dbReference type="HOGENOM" id="CLU_098912_0_0_2"/>
<keyword evidence="4" id="KW-0274">FAD</keyword>
<evidence type="ECO:0000256" key="1">
    <source>
        <dbReference type="ARBA" id="ARBA00001974"/>
    </source>
</evidence>
<proteinExistence type="predicted"/>
<organism evidence="6 7">
    <name type="scientific">Pyrobaculum islandicum (strain DSM 4184 / JCM 9189 / GEO3)</name>
    <dbReference type="NCBI Taxonomy" id="384616"/>
    <lineage>
        <taxon>Archaea</taxon>
        <taxon>Thermoproteota</taxon>
        <taxon>Thermoprotei</taxon>
        <taxon>Thermoproteales</taxon>
        <taxon>Thermoproteaceae</taxon>
        <taxon>Pyrobaculum</taxon>
    </lineage>
</organism>
<evidence type="ECO:0000256" key="3">
    <source>
        <dbReference type="ARBA" id="ARBA00022630"/>
    </source>
</evidence>
<dbReference type="OrthoDB" id="28177at2157"/>
<evidence type="ECO:0000256" key="2">
    <source>
        <dbReference type="ARBA" id="ARBA00004777"/>
    </source>
</evidence>
<dbReference type="GO" id="GO:0004489">
    <property type="term" value="F:methylenetetrahydrofolate reductase [NAD(P)H] activity"/>
    <property type="evidence" value="ECO:0007669"/>
    <property type="project" value="InterPro"/>
</dbReference>
<keyword evidence="5" id="KW-0560">Oxidoreductase</keyword>
<evidence type="ECO:0000313" key="6">
    <source>
        <dbReference type="EMBL" id="ABL88877.1"/>
    </source>
</evidence>
<dbReference type="AlphaFoldDB" id="A1RV95"/>
<reference evidence="6" key="1">
    <citation type="submission" date="2006-12" db="EMBL/GenBank/DDBJ databases">
        <title>Complete sequence of Pyrobaculum islandicum DSM 4184.</title>
        <authorList>
            <person name="Copeland A."/>
            <person name="Lucas S."/>
            <person name="Lapidus A."/>
            <person name="Barry K."/>
            <person name="Detter J.C."/>
            <person name="Glavina del Rio T."/>
            <person name="Dalin E."/>
            <person name="Tice H."/>
            <person name="Pitluck S."/>
            <person name="Meincke L."/>
            <person name="Brettin T."/>
            <person name="Bruce D."/>
            <person name="Han C."/>
            <person name="Tapia R."/>
            <person name="Gilna P."/>
            <person name="Schmutz J."/>
            <person name="Larimer F."/>
            <person name="Land M."/>
            <person name="Hauser L."/>
            <person name="Kyrpides N."/>
            <person name="Mikhailova N."/>
            <person name="Cozen A.E."/>
            <person name="Fitz-Gibbon S.T."/>
            <person name="House C.H."/>
            <person name="Saltikov C."/>
            <person name="Lowe T."/>
            <person name="Richardson P."/>
        </authorList>
    </citation>
    <scope>NUCLEOTIDE SEQUENCE [LARGE SCALE GENOMIC DNA]</scope>
    <source>
        <strain evidence="6">DSM 4184</strain>
    </source>
</reference>
<accession>A1RV95</accession>
<sequence length="225" mass="24751">MEIIAEITPLRDRDKVLRKLESIKPYVEKVDIPESPGGKPTAHSLAVGALAKQLGLEPIVHIRLLDVNKTGFKSLLGGAYILGVRYVVVLQGDPPAEGEPVGEVTTEEAVAEAKKMGFVTGALLSFRRDYIERIRRLGADFYLALHLTDVKQLEGLPPIIYPYIMIKTGNNIALLERLRQTAVELPQALGLIEKLRGVVPGIVLSVPGDFETLLQILRKIKTCRS</sequence>
<comment type="pathway">
    <text evidence="2">One-carbon metabolism; tetrahydrofolate interconversion.</text>
</comment>
<gene>
    <name evidence="6" type="ordered locus">Pisl_1726</name>
</gene>
<dbReference type="eggNOG" id="arCOG00475">
    <property type="taxonomic scope" value="Archaea"/>
</dbReference>
<dbReference type="GO" id="GO:0035999">
    <property type="term" value="P:tetrahydrofolate interconversion"/>
    <property type="evidence" value="ECO:0007669"/>
    <property type="project" value="UniProtKB-UniPathway"/>
</dbReference>
<dbReference type="SUPFAM" id="SSF51730">
    <property type="entry name" value="FAD-linked oxidoreductase"/>
    <property type="match status" value="1"/>
</dbReference>
<keyword evidence="3" id="KW-0285">Flavoprotein</keyword>
<dbReference type="Gene3D" id="3.20.20.220">
    <property type="match status" value="1"/>
</dbReference>
<evidence type="ECO:0000256" key="5">
    <source>
        <dbReference type="ARBA" id="ARBA00023002"/>
    </source>
</evidence>
<dbReference type="PANTHER" id="PTHR38755:SF1">
    <property type="entry name" value="METHYLENE-TETRAHYDROFOLATE REDUCTASE C-TERMINAL DOMAIN-CONTAINING PROTEIN"/>
    <property type="match status" value="1"/>
</dbReference>
<dbReference type="Pfam" id="PF02219">
    <property type="entry name" value="MTHFR"/>
    <property type="match status" value="1"/>
</dbReference>
<dbReference type="KEGG" id="pis:Pisl_1726"/>
<dbReference type="UniPathway" id="UPA00193"/>
<dbReference type="GeneID" id="4617240"/>
<dbReference type="GO" id="GO:0006555">
    <property type="term" value="P:methionine metabolic process"/>
    <property type="evidence" value="ECO:0007669"/>
    <property type="project" value="InterPro"/>
</dbReference>
<dbReference type="InterPro" id="IPR029041">
    <property type="entry name" value="FAD-linked_oxidoreductase-like"/>
</dbReference>
<evidence type="ECO:0000313" key="7">
    <source>
        <dbReference type="Proteomes" id="UP000002595"/>
    </source>
</evidence>
<dbReference type="Proteomes" id="UP000002595">
    <property type="component" value="Chromosome"/>
</dbReference>
<dbReference type="InterPro" id="IPR003171">
    <property type="entry name" value="Mehydrof_redctse-like"/>
</dbReference>
<evidence type="ECO:0000256" key="4">
    <source>
        <dbReference type="ARBA" id="ARBA00022827"/>
    </source>
</evidence>